<dbReference type="AlphaFoldDB" id="A0A160PI63"/>
<evidence type="ECO:0000313" key="1">
    <source>
        <dbReference type="EMBL" id="BAU93109.1"/>
    </source>
</evidence>
<evidence type="ECO:0000313" key="2">
    <source>
        <dbReference type="Proteomes" id="UP000218288"/>
    </source>
</evidence>
<dbReference type="PANTHER" id="PTHR33835:SF1">
    <property type="entry name" value="METALLO-BETA-LACTAMASE DOMAIN-CONTAINING PROTEIN"/>
    <property type="match status" value="1"/>
</dbReference>
<reference evidence="1 2" key="1">
    <citation type="journal article" date="2016" name="Genome Announc.">
        <title>Complete Genome Sequence of Methylobacterium populi P-1M, Isolated from Pink-Pigmented Household Biofilm.</title>
        <authorList>
            <person name="Morohoshi T."/>
            <person name="Ikeda T."/>
        </authorList>
    </citation>
    <scope>NUCLEOTIDE SEQUENCE [LARGE SCALE GENOMIC DNA]</scope>
    <source>
        <strain evidence="1 2">P-1M</strain>
    </source>
</reference>
<evidence type="ECO:0008006" key="3">
    <source>
        <dbReference type="Google" id="ProtNLM"/>
    </source>
</evidence>
<dbReference type="Proteomes" id="UP000218288">
    <property type="component" value="Chromosome"/>
</dbReference>
<accession>A0A160PI63</accession>
<dbReference type="InterPro" id="IPR036866">
    <property type="entry name" value="RibonucZ/Hydroxyglut_hydro"/>
</dbReference>
<dbReference type="Pfam" id="PF14234">
    <property type="entry name" value="DUF4336"/>
    <property type="match status" value="1"/>
</dbReference>
<dbReference type="EMBL" id="AP014809">
    <property type="protein sequence ID" value="BAU93109.1"/>
    <property type="molecule type" value="Genomic_DNA"/>
</dbReference>
<dbReference type="SUPFAM" id="SSF56281">
    <property type="entry name" value="Metallo-hydrolase/oxidoreductase"/>
    <property type="match status" value="1"/>
</dbReference>
<name>A0A160PI63_9HYPH</name>
<protein>
    <recommendedName>
        <fullName evidence="3">DUF4336 domain-containing protein</fullName>
    </recommendedName>
</protein>
<dbReference type="PANTHER" id="PTHR33835">
    <property type="entry name" value="YALI0C07656P"/>
    <property type="match status" value="1"/>
</dbReference>
<dbReference type="InterPro" id="IPR025638">
    <property type="entry name" value="DUF4336"/>
</dbReference>
<sequence length="299" mass="33095">MEGYKAGTTIRLRDHRARLSRRVAPCRRPVPVMRLPSAGSMIASVATLESGPDAVSDPTYPPLDRIKPVAFGLWIVDSGPIHAAGMMPLPVRMSVVRLSDGGVWLHSPTRYDAGLHREIEALGPIRHLVAPNVAHWTYLKAWQRHCPQALTWAAPNLRERRQVRQAGVRLDRDLGDSAPPEWAGDLTQVVVPGGFGFREVAFFHAASATLILTDLVLNLEPGKLPPLMRPLLRIAGATAPDGRAPIYLRLVVRLRKHEAARAAARLVALAPERVVFSHGAWFDRNGTDELRRSLRWLLD</sequence>
<proteinExistence type="predicted"/>
<gene>
    <name evidence="1" type="ORF">MPPM_4504</name>
</gene>
<organism evidence="1 2">
    <name type="scientific">Methylorubrum populi</name>
    <dbReference type="NCBI Taxonomy" id="223967"/>
    <lineage>
        <taxon>Bacteria</taxon>
        <taxon>Pseudomonadati</taxon>
        <taxon>Pseudomonadota</taxon>
        <taxon>Alphaproteobacteria</taxon>
        <taxon>Hyphomicrobiales</taxon>
        <taxon>Methylobacteriaceae</taxon>
        <taxon>Methylorubrum</taxon>
    </lineage>
</organism>